<dbReference type="AlphaFoldDB" id="A0A316ZEH4"/>
<accession>A0A316ZEH4</accession>
<dbReference type="EMBL" id="KZ819286">
    <property type="protein sequence ID" value="PWN99921.1"/>
    <property type="molecule type" value="Genomic_DNA"/>
</dbReference>
<feature type="compositionally biased region" description="Basic and acidic residues" evidence="1">
    <location>
        <begin position="109"/>
        <end position="137"/>
    </location>
</feature>
<dbReference type="OrthoDB" id="73788at2759"/>
<dbReference type="RefSeq" id="XP_025600200.1">
    <property type="nucleotide sequence ID" value="XM_025741630.1"/>
</dbReference>
<name>A0A316ZEH4_9BASI</name>
<proteinExistence type="predicted"/>
<feature type="region of interest" description="Disordered" evidence="1">
    <location>
        <begin position="1"/>
        <end position="34"/>
    </location>
</feature>
<dbReference type="Proteomes" id="UP000245946">
    <property type="component" value="Unassembled WGS sequence"/>
</dbReference>
<protein>
    <recommendedName>
        <fullName evidence="4">BSD domain-containing protein</fullName>
    </recommendedName>
</protein>
<sequence>MDVNDLHTSADAAGAAAPAQQSTTASAATPAQPAPTLEAEVSALVGSLGSWWSGVSKKSAEQLASAREQINAQGGIIALARSEAAKFEAQLTAAQASARKAAQTPLDSAGEKSSKGKGKAKDDEDWLGDSRREKEGEYSEEGEALPLSPEERGLLRQQSDLHDKASQSELDDIANAGRAALGSAQAWFSSLAEDKRLKELQTSVSSTIASFSSNTSAPQADGEQTGQRQLLPSLVSSIQASLPHLDLKQSEALAKRYWDQSQLLAKDVGVEVKAMMGDLVKVVPPEEAEGKQAGECNRLRSDMRGC</sequence>
<evidence type="ECO:0000313" key="2">
    <source>
        <dbReference type="EMBL" id="PWN99921.1"/>
    </source>
</evidence>
<feature type="compositionally biased region" description="Low complexity" evidence="1">
    <location>
        <begin position="9"/>
        <end position="34"/>
    </location>
</feature>
<organism evidence="2 3">
    <name type="scientific">Tilletiopsis washingtonensis</name>
    <dbReference type="NCBI Taxonomy" id="58919"/>
    <lineage>
        <taxon>Eukaryota</taxon>
        <taxon>Fungi</taxon>
        <taxon>Dikarya</taxon>
        <taxon>Basidiomycota</taxon>
        <taxon>Ustilaginomycotina</taxon>
        <taxon>Exobasidiomycetes</taxon>
        <taxon>Entylomatales</taxon>
        <taxon>Entylomatales incertae sedis</taxon>
        <taxon>Tilletiopsis</taxon>
    </lineage>
</organism>
<gene>
    <name evidence="2" type="ORF">FA09DRAFT_328070</name>
</gene>
<evidence type="ECO:0008006" key="4">
    <source>
        <dbReference type="Google" id="ProtNLM"/>
    </source>
</evidence>
<evidence type="ECO:0000313" key="3">
    <source>
        <dbReference type="Proteomes" id="UP000245946"/>
    </source>
</evidence>
<feature type="region of interest" description="Disordered" evidence="1">
    <location>
        <begin position="101"/>
        <end position="150"/>
    </location>
</feature>
<evidence type="ECO:0000256" key="1">
    <source>
        <dbReference type="SAM" id="MobiDB-lite"/>
    </source>
</evidence>
<keyword evidence="3" id="KW-1185">Reference proteome</keyword>
<reference evidence="2 3" key="1">
    <citation type="journal article" date="2018" name="Mol. Biol. Evol.">
        <title>Broad Genomic Sampling Reveals a Smut Pathogenic Ancestry of the Fungal Clade Ustilaginomycotina.</title>
        <authorList>
            <person name="Kijpornyongpan T."/>
            <person name="Mondo S.J."/>
            <person name="Barry K."/>
            <person name="Sandor L."/>
            <person name="Lee J."/>
            <person name="Lipzen A."/>
            <person name="Pangilinan J."/>
            <person name="LaButti K."/>
            <person name="Hainaut M."/>
            <person name="Henrissat B."/>
            <person name="Grigoriev I.V."/>
            <person name="Spatafora J.W."/>
            <person name="Aime M.C."/>
        </authorList>
    </citation>
    <scope>NUCLEOTIDE SEQUENCE [LARGE SCALE GENOMIC DNA]</scope>
    <source>
        <strain evidence="2 3">MCA 4186</strain>
    </source>
</reference>
<dbReference type="GeneID" id="37269174"/>